<feature type="transmembrane region" description="Helical" evidence="7">
    <location>
        <begin position="82"/>
        <end position="99"/>
    </location>
</feature>
<dbReference type="RefSeq" id="WP_057463728.1">
    <property type="nucleotide sequence ID" value="NZ_FOSK01000018.1"/>
</dbReference>
<proteinExistence type="inferred from homology"/>
<dbReference type="PANTHER" id="PTHR30065">
    <property type="entry name" value="FLAGELLAR BIOSYNTHETIC PROTEIN FLIR"/>
    <property type="match status" value="1"/>
</dbReference>
<dbReference type="InterPro" id="IPR002010">
    <property type="entry name" value="T3SS_IM_R"/>
</dbReference>
<feature type="transmembrane region" description="Helical" evidence="7">
    <location>
        <begin position="185"/>
        <end position="207"/>
    </location>
</feature>
<evidence type="ECO:0000256" key="5">
    <source>
        <dbReference type="ARBA" id="ARBA00022989"/>
    </source>
</evidence>
<protein>
    <submittedName>
        <fullName evidence="8">Type III secretion protein T</fullName>
    </submittedName>
</protein>
<dbReference type="Proteomes" id="UP000199598">
    <property type="component" value="Unassembled WGS sequence"/>
</dbReference>
<dbReference type="PRINTS" id="PR00953">
    <property type="entry name" value="TYPE3IMRPROT"/>
</dbReference>
<dbReference type="NCBIfam" id="TIGR01401">
    <property type="entry name" value="fliR_like_III"/>
    <property type="match status" value="1"/>
</dbReference>
<comment type="caution">
    <text evidence="8">The sequence shown here is derived from an EMBL/GenBank/DDBJ whole genome shotgun (WGS) entry which is preliminary data.</text>
</comment>
<comment type="subcellular location">
    <subcellularLocation>
        <location evidence="1 7">Cell membrane</location>
        <topology evidence="1 7">Multi-pass membrane protein</topology>
    </subcellularLocation>
</comment>
<evidence type="ECO:0000313" key="8">
    <source>
        <dbReference type="EMBL" id="SFL15148.1"/>
    </source>
</evidence>
<dbReference type="Pfam" id="PF01311">
    <property type="entry name" value="Bac_export_1"/>
    <property type="match status" value="1"/>
</dbReference>
<evidence type="ECO:0000313" key="9">
    <source>
        <dbReference type="Proteomes" id="UP000199598"/>
    </source>
</evidence>
<organism evidence="8 9">
    <name type="scientific">Pseudovibrio ascidiaceicola</name>
    <dbReference type="NCBI Taxonomy" id="285279"/>
    <lineage>
        <taxon>Bacteria</taxon>
        <taxon>Pseudomonadati</taxon>
        <taxon>Pseudomonadota</taxon>
        <taxon>Alphaproteobacteria</taxon>
        <taxon>Hyphomicrobiales</taxon>
        <taxon>Stappiaceae</taxon>
        <taxon>Pseudovibrio</taxon>
    </lineage>
</organism>
<evidence type="ECO:0000256" key="2">
    <source>
        <dbReference type="ARBA" id="ARBA00009772"/>
    </source>
</evidence>
<evidence type="ECO:0000256" key="1">
    <source>
        <dbReference type="ARBA" id="ARBA00004651"/>
    </source>
</evidence>
<evidence type="ECO:0000256" key="4">
    <source>
        <dbReference type="ARBA" id="ARBA00022692"/>
    </source>
</evidence>
<feature type="transmembrane region" description="Helical" evidence="7">
    <location>
        <begin position="219"/>
        <end position="243"/>
    </location>
</feature>
<evidence type="ECO:0000256" key="3">
    <source>
        <dbReference type="ARBA" id="ARBA00022475"/>
    </source>
</evidence>
<name>A0A1I4FB44_9HYPH</name>
<comment type="similarity">
    <text evidence="2 7">Belongs to the FliR/MopE/SpaR family.</text>
</comment>
<dbReference type="PANTHER" id="PTHR30065:SF1">
    <property type="entry name" value="SURFACE PRESENTATION OF ANTIGENS PROTEIN SPAR"/>
    <property type="match status" value="1"/>
</dbReference>
<feature type="transmembrane region" description="Helical" evidence="7">
    <location>
        <begin position="14"/>
        <end position="31"/>
    </location>
</feature>
<feature type="transmembrane region" description="Helical" evidence="7">
    <location>
        <begin position="137"/>
        <end position="161"/>
    </location>
</feature>
<gene>
    <name evidence="8" type="ORF">SAMN04488518_11855</name>
</gene>
<keyword evidence="4 7" id="KW-0812">Transmembrane</keyword>
<keyword evidence="6 7" id="KW-0472">Membrane</keyword>
<dbReference type="EMBL" id="FOSK01000018">
    <property type="protein sequence ID" value="SFL15148.1"/>
    <property type="molecule type" value="Genomic_DNA"/>
</dbReference>
<reference evidence="8 9" key="1">
    <citation type="submission" date="2016-10" db="EMBL/GenBank/DDBJ databases">
        <authorList>
            <person name="Varghese N."/>
            <person name="Submissions S."/>
        </authorList>
    </citation>
    <scope>NUCLEOTIDE SEQUENCE [LARGE SCALE GENOMIC DNA]</scope>
    <source>
        <strain evidence="8 9">DSM 16392</strain>
    </source>
</reference>
<sequence length="280" mass="31627">MNLLAEITTVHRDAFLVLLLTFPRIFAVFATSQIFNATLMSRMARNVVVMVIAIPLYPYNLQYVDGFSPTGSMFVVYFFKEYAIGFLIGYTISCLLWAVQSAGTLIDNQRGAAVASSIDPMLGNESSPVGDLFSRAFILYLFLTPGFFFILTLVYNSYMIFPVTEFIPVLPEDFPELILSIFDNAMRLMFVMAAPLVILMFLAEFALAIISRFDPQIQVFILAMPIKSGVAVILLTFYLSFLLPEAAEHQIELKLFTDEIFGIFEKGKDIYQDQKLEVRP</sequence>
<evidence type="ECO:0000256" key="6">
    <source>
        <dbReference type="ARBA" id="ARBA00023136"/>
    </source>
</evidence>
<keyword evidence="9" id="KW-1185">Reference proteome</keyword>
<keyword evidence="5 7" id="KW-1133">Transmembrane helix</keyword>
<dbReference type="InterPro" id="IPR006304">
    <property type="entry name" value="T3SS_SpaR/YscT"/>
</dbReference>
<evidence type="ECO:0000256" key="7">
    <source>
        <dbReference type="RuleBase" id="RU362072"/>
    </source>
</evidence>
<accession>A0A1I4FB44</accession>
<keyword evidence="3 7" id="KW-1003">Cell membrane</keyword>